<evidence type="ECO:0000313" key="12">
    <source>
        <dbReference type="Proteomes" id="UP001383192"/>
    </source>
</evidence>
<dbReference type="Gene3D" id="1.10.1520.10">
    <property type="entry name" value="Ribonuclease III domain"/>
    <property type="match status" value="2"/>
</dbReference>
<feature type="compositionally biased region" description="Acidic residues" evidence="7">
    <location>
        <begin position="389"/>
        <end position="405"/>
    </location>
</feature>
<dbReference type="PROSITE" id="PS50142">
    <property type="entry name" value="RNASE_3_2"/>
    <property type="match status" value="2"/>
</dbReference>
<dbReference type="PANTHER" id="PTHR14950">
    <property type="entry name" value="DICER-RELATED"/>
    <property type="match status" value="1"/>
</dbReference>
<dbReference type="SUPFAM" id="SSF69065">
    <property type="entry name" value="RNase III domain-like"/>
    <property type="match status" value="2"/>
</dbReference>
<dbReference type="Pfam" id="PF00271">
    <property type="entry name" value="Helicase_C"/>
    <property type="match status" value="1"/>
</dbReference>
<evidence type="ECO:0000313" key="11">
    <source>
        <dbReference type="EMBL" id="KAK7049438.1"/>
    </source>
</evidence>
<gene>
    <name evidence="11" type="primary">dcl1_2</name>
    <name evidence="11" type="ORF">VNI00_006044</name>
</gene>
<dbReference type="SUPFAM" id="SSF52540">
    <property type="entry name" value="P-loop containing nucleoside triphosphate hydrolases"/>
    <property type="match status" value="1"/>
</dbReference>
<dbReference type="GO" id="GO:0005524">
    <property type="term" value="F:ATP binding"/>
    <property type="evidence" value="ECO:0007669"/>
    <property type="project" value="UniProtKB-KW"/>
</dbReference>
<dbReference type="PROSITE" id="PS00517">
    <property type="entry name" value="RNASE_3_1"/>
    <property type="match status" value="1"/>
</dbReference>
<dbReference type="SMART" id="SM00490">
    <property type="entry name" value="HELICc"/>
    <property type="match status" value="1"/>
</dbReference>
<dbReference type="Gene3D" id="3.30.160.380">
    <property type="entry name" value="Dicer dimerisation domain"/>
    <property type="match status" value="1"/>
</dbReference>
<dbReference type="PROSITE" id="PS51194">
    <property type="entry name" value="HELICASE_CTER"/>
    <property type="match status" value="1"/>
</dbReference>
<dbReference type="InterPro" id="IPR005034">
    <property type="entry name" value="Dicer_dimerisation"/>
</dbReference>
<protein>
    <submittedName>
        <fullName evidence="11">Dicer-like protein 1</fullName>
    </submittedName>
</protein>
<dbReference type="GO" id="GO:0005634">
    <property type="term" value="C:nucleus"/>
    <property type="evidence" value="ECO:0007669"/>
    <property type="project" value="TreeGrafter"/>
</dbReference>
<dbReference type="GO" id="GO:0003723">
    <property type="term" value="F:RNA binding"/>
    <property type="evidence" value="ECO:0007669"/>
    <property type="project" value="UniProtKB-UniRule"/>
</dbReference>
<dbReference type="Gene3D" id="3.40.50.300">
    <property type="entry name" value="P-loop containing nucleotide triphosphate hydrolases"/>
    <property type="match status" value="2"/>
</dbReference>
<name>A0AAW0DEE3_9AGAR</name>
<comment type="caution">
    <text evidence="11">The sequence shown here is derived from an EMBL/GenBank/DDBJ whole genome shotgun (WGS) entry which is preliminary data.</text>
</comment>
<feature type="domain" description="RNase III" evidence="8">
    <location>
        <begin position="789"/>
        <end position="923"/>
    </location>
</feature>
<keyword evidence="1" id="KW-0677">Repeat</keyword>
<dbReference type="GO" id="GO:0030422">
    <property type="term" value="P:siRNA processing"/>
    <property type="evidence" value="ECO:0007669"/>
    <property type="project" value="TreeGrafter"/>
</dbReference>
<sequence>MTVFDECHHTRKNHPYNGIMREYMLLSTEDRPKVFGLTASPIQNAKNPIVSLNELQTNMDARVVGVLDHVDELAEHTPKPVEVIQEYPTCLEFPGYPEPSLWTCLCAFDMRSICGEYWADIERRYYVTLGNLGPFCASLYLFMEVKYAILATNQLDANPRNTDDVHMIVSRPTANEDEHVLSEDALSVIDILFEYETFFELSPTSTVPREWCTPKIKTLVDVLLAHYRPTFQGIVFVEQRQVATCLARVLPYISELEGKVKCGDFLGTGGGGDSEESLRGTLKYGSDGKDVLKLFREGEINLLIATSVAEEGLDFPACDIVIRFDPLQHMVAYVQSRGRARNKISKFIVMLPEGDIFSREKYEAFTYAETRLKDIYNAYRPQSTVPMDVVDENDDEDDETHPDDLDERERFVVPSTSAFASYDNAISLLNHLCSLIPRDLYTPPHLPVFTGDFQATLDLPAALPLAPDDLTYEGPLKHSKKEAKRAVAFVAVKRLYELDVFDEYLLPVTGKDVGEEIGGVGVDYDKVPTVIEVGVRNPWGMDEGKRRWLHLVYWDGVPVAGLITGTYLPSVKFQWGETEVEMAKGRLISLDEDEEETMKDYTRLGVWHIITTLPLASAPSFFLVPITEELEPDYEAMQRLTSHPRGIQDWSGITDSVLVVNYNQRGRTMWLHRVRHDLTPMSAPDASLNTELGTYHEYYFDRWTRKSPNRPVWTPYVPTEGPMIEVSTVSRSSSGVYPLYGDSKPSGKKKSSEIKIMPQGCCSWLDISESMFHVWRVLPVLCKRVVDIYRAREARFSLGIPPVDEKLLIQALTIPGATAGFNNQRLETLGDAVLELCTTVHLFNKYPHKHEGQLDIIRRGSIANRFLCSRALEVGLERFITSETHKKTRGWRYVEEDGKRTYPRRSLQDCVEALVGCAFETGGIPMALHAGVALGLAFGGLVPWETRYARVERVPVPPMFADLEAKLGYTFRNGALLREAMTHPSFSSYAASSSYQRLEFLGDAILDLVVIHYLYRKFPAATSHQLALPRTKAVCSPALASLAVRHLQVHNIIFINNVQLSTDIAQYVPHLEAASALTIVRDGWRYDPPKAISDVFEAIMGAVLIDSGYNYSVTAGVVEKVMKDVLEVLSPDVCLDPVTVLTKWVAGNKCRVNVEFRPQTKEPESEGMLAYLHGILLAGPIVSRSMSVAKNLAAEKALEALKELGGEKSLGRICSCAVEKIMAVSEAIELQMEITEDSDVGGVSVVSVSVP</sequence>
<evidence type="ECO:0000256" key="6">
    <source>
        <dbReference type="PROSITE-ProRule" id="PRU00657"/>
    </source>
</evidence>
<dbReference type="Pfam" id="PF00636">
    <property type="entry name" value="Ribonuclease_3"/>
    <property type="match status" value="2"/>
</dbReference>
<dbReference type="PROSITE" id="PS51327">
    <property type="entry name" value="DICER_DSRBF"/>
    <property type="match status" value="1"/>
</dbReference>
<dbReference type="InterPro" id="IPR036389">
    <property type="entry name" value="RNase_III_sf"/>
</dbReference>
<keyword evidence="2" id="KW-0547">Nucleotide-binding</keyword>
<evidence type="ECO:0000259" key="8">
    <source>
        <dbReference type="PROSITE" id="PS50142"/>
    </source>
</evidence>
<dbReference type="InterPro" id="IPR001650">
    <property type="entry name" value="Helicase_C-like"/>
</dbReference>
<dbReference type="CDD" id="cd00593">
    <property type="entry name" value="RIBOc"/>
    <property type="match status" value="2"/>
</dbReference>
<evidence type="ECO:0000256" key="1">
    <source>
        <dbReference type="ARBA" id="ARBA00022737"/>
    </source>
</evidence>
<dbReference type="GO" id="GO:0004525">
    <property type="term" value="F:ribonuclease III activity"/>
    <property type="evidence" value="ECO:0007669"/>
    <property type="project" value="InterPro"/>
</dbReference>
<keyword evidence="6" id="KW-0694">RNA-binding</keyword>
<keyword evidence="5" id="KW-0067">ATP-binding</keyword>
<dbReference type="Pfam" id="PF03368">
    <property type="entry name" value="Dicer_dimer"/>
    <property type="match status" value="1"/>
</dbReference>
<evidence type="ECO:0000256" key="3">
    <source>
        <dbReference type="ARBA" id="ARBA00022801"/>
    </source>
</evidence>
<reference evidence="11 12" key="1">
    <citation type="submission" date="2024-01" db="EMBL/GenBank/DDBJ databases">
        <title>A draft genome for a cacao thread blight-causing isolate of Paramarasmius palmivorus.</title>
        <authorList>
            <person name="Baruah I.K."/>
            <person name="Bukari Y."/>
            <person name="Amoako-Attah I."/>
            <person name="Meinhardt L.W."/>
            <person name="Bailey B.A."/>
            <person name="Cohen S.P."/>
        </authorList>
    </citation>
    <scope>NUCLEOTIDE SEQUENCE [LARGE SCALE GENOMIC DNA]</scope>
    <source>
        <strain evidence="11 12">GH-12</strain>
    </source>
</reference>
<evidence type="ECO:0000256" key="4">
    <source>
        <dbReference type="ARBA" id="ARBA00022806"/>
    </source>
</evidence>
<accession>A0AAW0DEE3</accession>
<evidence type="ECO:0000256" key="2">
    <source>
        <dbReference type="ARBA" id="ARBA00022741"/>
    </source>
</evidence>
<feature type="domain" description="Dicer dsRNA-binding fold" evidence="10">
    <location>
        <begin position="415"/>
        <end position="515"/>
    </location>
</feature>
<keyword evidence="3" id="KW-0378">Hydrolase</keyword>
<dbReference type="InterPro" id="IPR038248">
    <property type="entry name" value="Dicer_dimer_sf"/>
</dbReference>
<dbReference type="Proteomes" id="UP001383192">
    <property type="component" value="Unassembled WGS sequence"/>
</dbReference>
<keyword evidence="4" id="KW-0347">Helicase</keyword>
<feature type="domain" description="Helicase C-terminal" evidence="9">
    <location>
        <begin position="218"/>
        <end position="393"/>
    </location>
</feature>
<dbReference type="AlphaFoldDB" id="A0AAW0DEE3"/>
<feature type="region of interest" description="Disordered" evidence="7">
    <location>
        <begin position="386"/>
        <end position="405"/>
    </location>
</feature>
<dbReference type="InterPro" id="IPR027417">
    <property type="entry name" value="P-loop_NTPase"/>
</dbReference>
<dbReference type="InterPro" id="IPR000999">
    <property type="entry name" value="RNase_III_dom"/>
</dbReference>
<evidence type="ECO:0000256" key="7">
    <source>
        <dbReference type="SAM" id="MobiDB-lite"/>
    </source>
</evidence>
<evidence type="ECO:0000259" key="10">
    <source>
        <dbReference type="PROSITE" id="PS51327"/>
    </source>
</evidence>
<feature type="domain" description="RNase III" evidence="8">
    <location>
        <begin position="960"/>
        <end position="1108"/>
    </location>
</feature>
<dbReference type="PANTHER" id="PTHR14950:SF37">
    <property type="entry name" value="ENDORIBONUCLEASE DICER"/>
    <property type="match status" value="1"/>
</dbReference>
<keyword evidence="12" id="KW-1185">Reference proteome</keyword>
<dbReference type="GO" id="GO:0004386">
    <property type="term" value="F:helicase activity"/>
    <property type="evidence" value="ECO:0007669"/>
    <property type="project" value="UniProtKB-KW"/>
</dbReference>
<evidence type="ECO:0000256" key="5">
    <source>
        <dbReference type="ARBA" id="ARBA00022840"/>
    </source>
</evidence>
<proteinExistence type="predicted"/>
<evidence type="ECO:0000259" key="9">
    <source>
        <dbReference type="PROSITE" id="PS51194"/>
    </source>
</evidence>
<organism evidence="11 12">
    <name type="scientific">Paramarasmius palmivorus</name>
    <dbReference type="NCBI Taxonomy" id="297713"/>
    <lineage>
        <taxon>Eukaryota</taxon>
        <taxon>Fungi</taxon>
        <taxon>Dikarya</taxon>
        <taxon>Basidiomycota</taxon>
        <taxon>Agaricomycotina</taxon>
        <taxon>Agaricomycetes</taxon>
        <taxon>Agaricomycetidae</taxon>
        <taxon>Agaricales</taxon>
        <taxon>Marasmiineae</taxon>
        <taxon>Marasmiaceae</taxon>
        <taxon>Paramarasmius</taxon>
    </lineage>
</organism>
<dbReference type="EMBL" id="JAYKXP010000017">
    <property type="protein sequence ID" value="KAK7049438.1"/>
    <property type="molecule type" value="Genomic_DNA"/>
</dbReference>
<dbReference type="GO" id="GO:0005737">
    <property type="term" value="C:cytoplasm"/>
    <property type="evidence" value="ECO:0007669"/>
    <property type="project" value="TreeGrafter"/>
</dbReference>
<dbReference type="SMART" id="SM00535">
    <property type="entry name" value="RIBOc"/>
    <property type="match status" value="2"/>
</dbReference>